<reference evidence="1 2" key="1">
    <citation type="journal article" date="2019" name="New Phytol.">
        <title>Comparative genomics reveals unique wood-decay strategies and fruiting body development in the Schizophyllaceae.</title>
        <authorList>
            <person name="Almasi E."/>
            <person name="Sahu N."/>
            <person name="Krizsan K."/>
            <person name="Balint B."/>
            <person name="Kovacs G.M."/>
            <person name="Kiss B."/>
            <person name="Cseklye J."/>
            <person name="Drula E."/>
            <person name="Henrissat B."/>
            <person name="Nagy I."/>
            <person name="Chovatia M."/>
            <person name="Adam C."/>
            <person name="LaButti K."/>
            <person name="Lipzen A."/>
            <person name="Riley R."/>
            <person name="Grigoriev I.V."/>
            <person name="Nagy L.G."/>
        </authorList>
    </citation>
    <scope>NUCLEOTIDE SEQUENCE [LARGE SCALE GENOMIC DNA]</scope>
    <source>
        <strain evidence="1 2">NL-1724</strain>
    </source>
</reference>
<gene>
    <name evidence="1" type="ORF">BD626DRAFT_516871</name>
</gene>
<sequence>MSRPAARSRGGFLRFPDETPKIMNRRGPLVSDICPKYVFGWILSPEDLDGLSMDVHGRPDCGMHALSVIRDRWAAEESGKTELRQAHIRMPSRYYHILLYITDNTTLEKRDLHSDEETMEKVKRLIGKKEDGRWYHFDTF</sequence>
<organism evidence="1 2">
    <name type="scientific">Schizophyllum amplum</name>
    <dbReference type="NCBI Taxonomy" id="97359"/>
    <lineage>
        <taxon>Eukaryota</taxon>
        <taxon>Fungi</taxon>
        <taxon>Dikarya</taxon>
        <taxon>Basidiomycota</taxon>
        <taxon>Agaricomycotina</taxon>
        <taxon>Agaricomycetes</taxon>
        <taxon>Agaricomycetidae</taxon>
        <taxon>Agaricales</taxon>
        <taxon>Schizophyllaceae</taxon>
        <taxon>Schizophyllum</taxon>
    </lineage>
</organism>
<dbReference type="EMBL" id="VDMD01000055">
    <property type="protein sequence ID" value="TRM56929.1"/>
    <property type="molecule type" value="Genomic_DNA"/>
</dbReference>
<protein>
    <submittedName>
        <fullName evidence="1">Uncharacterized protein</fullName>
    </submittedName>
</protein>
<comment type="caution">
    <text evidence="1">The sequence shown here is derived from an EMBL/GenBank/DDBJ whole genome shotgun (WGS) entry which is preliminary data.</text>
</comment>
<dbReference type="AlphaFoldDB" id="A0A550BWK1"/>
<dbReference type="Proteomes" id="UP000320762">
    <property type="component" value="Unassembled WGS sequence"/>
</dbReference>
<keyword evidence="2" id="KW-1185">Reference proteome</keyword>
<proteinExistence type="predicted"/>
<evidence type="ECO:0000313" key="2">
    <source>
        <dbReference type="Proteomes" id="UP000320762"/>
    </source>
</evidence>
<name>A0A550BWK1_9AGAR</name>
<evidence type="ECO:0000313" key="1">
    <source>
        <dbReference type="EMBL" id="TRM56929.1"/>
    </source>
</evidence>
<accession>A0A550BWK1</accession>